<dbReference type="OrthoDB" id="5765252at2"/>
<evidence type="ECO:0000313" key="2">
    <source>
        <dbReference type="EMBL" id="SEO93094.1"/>
    </source>
</evidence>
<sequence>MPESDGAIRSLLLPLDDAYLLLPGTVVAEVVGYTTPQPPALDGAPEWLLGTVAWRGQQVPCVAFEALNGQTLGAPGTRARTVVLKALGSRSGMPYIALRTRGIPRLINVERDGIEPLDEPDALGPAVREAVLAHGEPALIPDMDYLETQTHRLLGD</sequence>
<dbReference type="PROSITE" id="PS50851">
    <property type="entry name" value="CHEW"/>
    <property type="match status" value="1"/>
</dbReference>
<accession>A0A1H8TR50</accession>
<reference evidence="2 3" key="1">
    <citation type="submission" date="2016-10" db="EMBL/GenBank/DDBJ databases">
        <authorList>
            <person name="de Groot N.N."/>
        </authorList>
    </citation>
    <scope>NUCLEOTIDE SEQUENCE [LARGE SCALE GENOMIC DNA]</scope>
    <source>
        <strain evidence="2 3">CGMCC 1.6291</strain>
    </source>
</reference>
<dbReference type="RefSeq" id="WP_091643932.1">
    <property type="nucleotide sequence ID" value="NZ_FOEG01000004.1"/>
</dbReference>
<dbReference type="Proteomes" id="UP000199657">
    <property type="component" value="Unassembled WGS sequence"/>
</dbReference>
<dbReference type="InterPro" id="IPR002545">
    <property type="entry name" value="CheW-lke_dom"/>
</dbReference>
<dbReference type="GO" id="GO:0006935">
    <property type="term" value="P:chemotaxis"/>
    <property type="evidence" value="ECO:0007669"/>
    <property type="project" value="InterPro"/>
</dbReference>
<dbReference type="InterPro" id="IPR036061">
    <property type="entry name" value="CheW-like_dom_sf"/>
</dbReference>
<keyword evidence="3" id="KW-1185">Reference proteome</keyword>
<name>A0A1H8TR50_9GAMM</name>
<dbReference type="Pfam" id="PF01584">
    <property type="entry name" value="CheW"/>
    <property type="match status" value="1"/>
</dbReference>
<evidence type="ECO:0000259" key="1">
    <source>
        <dbReference type="PROSITE" id="PS50851"/>
    </source>
</evidence>
<protein>
    <submittedName>
        <fullName evidence="2">Chemosensory pili system protein ChpC</fullName>
    </submittedName>
</protein>
<feature type="domain" description="CheW-like" evidence="1">
    <location>
        <begin position="7"/>
        <end position="152"/>
    </location>
</feature>
<evidence type="ECO:0000313" key="3">
    <source>
        <dbReference type="Proteomes" id="UP000199657"/>
    </source>
</evidence>
<dbReference type="AlphaFoldDB" id="A0A1H8TR50"/>
<dbReference type="SMART" id="SM00260">
    <property type="entry name" value="CheW"/>
    <property type="match status" value="1"/>
</dbReference>
<dbReference type="STRING" id="406100.SAMN04488052_104384"/>
<dbReference type="SUPFAM" id="SSF50341">
    <property type="entry name" value="CheW-like"/>
    <property type="match status" value="1"/>
</dbReference>
<organism evidence="2 3">
    <name type="scientific">Aquisalimonas asiatica</name>
    <dbReference type="NCBI Taxonomy" id="406100"/>
    <lineage>
        <taxon>Bacteria</taxon>
        <taxon>Pseudomonadati</taxon>
        <taxon>Pseudomonadota</taxon>
        <taxon>Gammaproteobacteria</taxon>
        <taxon>Chromatiales</taxon>
        <taxon>Ectothiorhodospiraceae</taxon>
        <taxon>Aquisalimonas</taxon>
    </lineage>
</organism>
<proteinExistence type="predicted"/>
<gene>
    <name evidence="2" type="ORF">SAMN04488052_104384</name>
</gene>
<dbReference type="GO" id="GO:0007165">
    <property type="term" value="P:signal transduction"/>
    <property type="evidence" value="ECO:0007669"/>
    <property type="project" value="InterPro"/>
</dbReference>
<dbReference type="EMBL" id="FOEG01000004">
    <property type="protein sequence ID" value="SEO93094.1"/>
    <property type="molecule type" value="Genomic_DNA"/>
</dbReference>